<evidence type="ECO:0000313" key="9">
    <source>
        <dbReference type="EMBL" id="CAB4847843.1"/>
    </source>
</evidence>
<evidence type="ECO:0000259" key="5">
    <source>
        <dbReference type="Pfam" id="PF02826"/>
    </source>
</evidence>
<feature type="compositionally biased region" description="Basic and acidic residues" evidence="3">
    <location>
        <begin position="1"/>
        <end position="12"/>
    </location>
</feature>
<dbReference type="InterPro" id="IPR006140">
    <property type="entry name" value="D-isomer_DH_NAD-bd"/>
</dbReference>
<evidence type="ECO:0000313" key="6">
    <source>
        <dbReference type="EMBL" id="CAB4363062.1"/>
    </source>
</evidence>
<dbReference type="PANTHER" id="PTHR43333:SF1">
    <property type="entry name" value="D-ISOMER SPECIFIC 2-HYDROXYACID DEHYDROGENASE NAD-BINDING DOMAIN-CONTAINING PROTEIN"/>
    <property type="match status" value="1"/>
</dbReference>
<dbReference type="GO" id="GO:0016616">
    <property type="term" value="F:oxidoreductase activity, acting on the CH-OH group of donors, NAD or NADP as acceptor"/>
    <property type="evidence" value="ECO:0007669"/>
    <property type="project" value="InterPro"/>
</dbReference>
<name>A0A6J7BVI3_9ZZZZ</name>
<dbReference type="Gene3D" id="3.40.50.720">
    <property type="entry name" value="NAD(P)-binding Rossmann-like Domain"/>
    <property type="match status" value="2"/>
</dbReference>
<proteinExistence type="predicted"/>
<keyword evidence="1" id="KW-0560">Oxidoreductase</keyword>
<dbReference type="Pfam" id="PF00389">
    <property type="entry name" value="2-Hacid_dh"/>
    <property type="match status" value="1"/>
</dbReference>
<dbReference type="SUPFAM" id="SSF51735">
    <property type="entry name" value="NAD(P)-binding Rossmann-fold domains"/>
    <property type="match status" value="1"/>
</dbReference>
<dbReference type="AlphaFoldDB" id="A0A6J7BVI3"/>
<evidence type="ECO:0000256" key="1">
    <source>
        <dbReference type="ARBA" id="ARBA00023002"/>
    </source>
</evidence>
<organism evidence="9">
    <name type="scientific">freshwater metagenome</name>
    <dbReference type="NCBI Taxonomy" id="449393"/>
    <lineage>
        <taxon>unclassified sequences</taxon>
        <taxon>metagenomes</taxon>
        <taxon>ecological metagenomes</taxon>
    </lineage>
</organism>
<dbReference type="EMBL" id="CAFBMT010000004">
    <property type="protein sequence ID" value="CAB4923099.1"/>
    <property type="molecule type" value="Genomic_DNA"/>
</dbReference>
<gene>
    <name evidence="7" type="ORF">UFOPK2656_01415</name>
    <name evidence="8" type="ORF">UFOPK3099_01362</name>
    <name evidence="9" type="ORF">UFOPK3267_00562</name>
    <name evidence="10" type="ORF">UFOPK3651_00986</name>
    <name evidence="11" type="ORF">UFOPK3931_00383</name>
    <name evidence="6" type="ORF">UFOPK4189_00839</name>
</gene>
<dbReference type="InterPro" id="IPR006139">
    <property type="entry name" value="D-isomer_2_OHA_DH_cat_dom"/>
</dbReference>
<protein>
    <submittedName>
        <fullName evidence="9">Unannotated protein</fullName>
    </submittedName>
</protein>
<dbReference type="InterPro" id="IPR036291">
    <property type="entry name" value="NAD(P)-bd_dom_sf"/>
</dbReference>
<accession>A0A6J7BVI3</accession>
<evidence type="ECO:0000313" key="11">
    <source>
        <dbReference type="EMBL" id="CAB4974192.1"/>
    </source>
</evidence>
<evidence type="ECO:0000259" key="4">
    <source>
        <dbReference type="Pfam" id="PF00389"/>
    </source>
</evidence>
<feature type="domain" description="D-isomer specific 2-hydroxyacid dehydrogenase NAD-binding" evidence="5">
    <location>
        <begin position="145"/>
        <end position="316"/>
    </location>
</feature>
<keyword evidence="2" id="KW-0520">NAD</keyword>
<evidence type="ECO:0000256" key="2">
    <source>
        <dbReference type="ARBA" id="ARBA00023027"/>
    </source>
</evidence>
<dbReference type="CDD" id="cd05300">
    <property type="entry name" value="2-Hacid_dh_1"/>
    <property type="match status" value="1"/>
</dbReference>
<feature type="region of interest" description="Disordered" evidence="3">
    <location>
        <begin position="1"/>
        <end position="23"/>
    </location>
</feature>
<reference evidence="9" key="1">
    <citation type="submission" date="2020-05" db="EMBL/GenBank/DDBJ databases">
        <authorList>
            <person name="Chiriac C."/>
            <person name="Salcher M."/>
            <person name="Ghai R."/>
            <person name="Kavagutti S V."/>
        </authorList>
    </citation>
    <scope>NUCLEOTIDE SEQUENCE</scope>
</reference>
<dbReference type="EMBL" id="CAFAAV010000095">
    <property type="protein sequence ID" value="CAB4820634.1"/>
    <property type="molecule type" value="Genomic_DNA"/>
</dbReference>
<dbReference type="EMBL" id="CAFBIY010000020">
    <property type="protein sequence ID" value="CAB4847843.1"/>
    <property type="molecule type" value="Genomic_DNA"/>
</dbReference>
<dbReference type="Pfam" id="PF02826">
    <property type="entry name" value="2-Hacid_dh_C"/>
    <property type="match status" value="1"/>
</dbReference>
<evidence type="ECO:0000313" key="7">
    <source>
        <dbReference type="EMBL" id="CAB4721923.1"/>
    </source>
</evidence>
<dbReference type="GO" id="GO:0051287">
    <property type="term" value="F:NAD binding"/>
    <property type="evidence" value="ECO:0007669"/>
    <property type="project" value="InterPro"/>
</dbReference>
<dbReference type="EMBL" id="CAEZYF010000007">
    <property type="protein sequence ID" value="CAB4721923.1"/>
    <property type="molecule type" value="Genomic_DNA"/>
</dbReference>
<evidence type="ECO:0000256" key="3">
    <source>
        <dbReference type="SAM" id="MobiDB-lite"/>
    </source>
</evidence>
<feature type="domain" description="D-isomer specific 2-hydroxyacid dehydrogenase catalytic" evidence="4">
    <location>
        <begin position="97"/>
        <end position="348"/>
    </location>
</feature>
<evidence type="ECO:0000313" key="8">
    <source>
        <dbReference type="EMBL" id="CAB4820634.1"/>
    </source>
</evidence>
<dbReference type="EMBL" id="CAFBOL010000005">
    <property type="protein sequence ID" value="CAB4974192.1"/>
    <property type="molecule type" value="Genomic_DNA"/>
</dbReference>
<sequence length="349" mass="37947">MLATLQHHETHHPPPVGDRPRRRGRQESPIVLSVHLFCSDDAFAEFGGRWRELVPGLQHIGVPHDRLLEPEEIAQIDIAAFTGDVWTSGTSPTFFKALLKAPNLKWLHAASAGTDAPVFQRIMQNGVRLTNSAGALARPIAHSVIMQLLALCRNGQTTALEQSAKIWNPVPHLDVEGRRMAIVGIGEIGSEVARLAPHFGMTATGVRRRPRGDEPCETWPISRLHELLPTIDDLVITAPLSDETRGMIGAVELALLPRGAHVINVGRGPVIDEAALIAALQSGQIGGAALDVFEVEPLPSDSPLWEMPNVIVTPHNSGNTAIAMRRTLDIFTDNLGRYVRGETLLNEVT</sequence>
<dbReference type="EMBL" id="CAESGF010000004">
    <property type="protein sequence ID" value="CAB4363062.1"/>
    <property type="molecule type" value="Genomic_DNA"/>
</dbReference>
<dbReference type="SUPFAM" id="SSF52283">
    <property type="entry name" value="Formate/glycerate dehydrogenase catalytic domain-like"/>
    <property type="match status" value="1"/>
</dbReference>
<evidence type="ECO:0000313" key="10">
    <source>
        <dbReference type="EMBL" id="CAB4923099.1"/>
    </source>
</evidence>
<dbReference type="PANTHER" id="PTHR43333">
    <property type="entry name" value="2-HACID_DH_C DOMAIN-CONTAINING PROTEIN"/>
    <property type="match status" value="1"/>
</dbReference>